<dbReference type="InterPro" id="IPR010872">
    <property type="entry name" value="MDMPI_C-term_domain"/>
</dbReference>
<dbReference type="InterPro" id="IPR024344">
    <property type="entry name" value="MDMPI_metal-binding"/>
</dbReference>
<sequence>MDVINHSQRLSHFHDETLAFEKAIRRAIAEAGDGPVPLVPSCPGWSAADLVGHLGGVHRFVGRILRDRLAEVPDHTDLTIFAIPEDPAVRAAWPKPETEPNRGPVPQALTEWFAQGARQLEGLFRELGPDVPVWTWSVDTEDCAEHTSGFWLRMQTIELAVHRWDAESATGAPGPIDAEIAVDAVPQTFEAMAPFRRAMAGAPAGSGERYRFRRTDGPESWTVTFSGERVLAEYGATDPVDVEAAGTASDLMLFLWRRIPPTALTVTGAADLLPHYFTLVPPV</sequence>
<dbReference type="InterPro" id="IPR017517">
    <property type="entry name" value="Maleyloyr_isom"/>
</dbReference>
<evidence type="ECO:0000259" key="2">
    <source>
        <dbReference type="Pfam" id="PF11716"/>
    </source>
</evidence>
<evidence type="ECO:0000259" key="1">
    <source>
        <dbReference type="Pfam" id="PF07398"/>
    </source>
</evidence>
<protein>
    <submittedName>
        <fullName evidence="3">Maleylpyruvate isomerase family mycothiol-dependent enzyme</fullName>
    </submittedName>
</protein>
<keyword evidence="3" id="KW-0413">Isomerase</keyword>
<gene>
    <name evidence="3" type="ORF">AB5J51_34350</name>
</gene>
<dbReference type="InterPro" id="IPR034660">
    <property type="entry name" value="DinB/YfiT-like"/>
</dbReference>
<dbReference type="NCBIfam" id="TIGR03083">
    <property type="entry name" value="maleylpyruvate isomerase family mycothiol-dependent enzyme"/>
    <property type="match status" value="1"/>
</dbReference>
<dbReference type="PANTHER" id="PTHR40758:SF1">
    <property type="entry name" value="CONSERVED PROTEIN"/>
    <property type="match status" value="1"/>
</dbReference>
<name>A0AB39YCQ2_9ACTN</name>
<dbReference type="Pfam" id="PF07398">
    <property type="entry name" value="MDMPI_C"/>
    <property type="match status" value="1"/>
</dbReference>
<organism evidence="3">
    <name type="scientific">Streptomyces sp. R33</name>
    <dbReference type="NCBI Taxonomy" id="3238629"/>
    <lineage>
        <taxon>Bacteria</taxon>
        <taxon>Bacillati</taxon>
        <taxon>Actinomycetota</taxon>
        <taxon>Actinomycetes</taxon>
        <taxon>Kitasatosporales</taxon>
        <taxon>Streptomycetaceae</taxon>
        <taxon>Streptomyces</taxon>
    </lineage>
</organism>
<accession>A0AB39YCQ2</accession>
<dbReference type="GO" id="GO:0016853">
    <property type="term" value="F:isomerase activity"/>
    <property type="evidence" value="ECO:0007669"/>
    <property type="project" value="UniProtKB-KW"/>
</dbReference>
<dbReference type="GO" id="GO:0005886">
    <property type="term" value="C:plasma membrane"/>
    <property type="evidence" value="ECO:0007669"/>
    <property type="project" value="TreeGrafter"/>
</dbReference>
<dbReference type="AlphaFoldDB" id="A0AB39YCQ2"/>
<dbReference type="PANTHER" id="PTHR40758">
    <property type="entry name" value="CONSERVED PROTEIN"/>
    <property type="match status" value="1"/>
</dbReference>
<dbReference type="SUPFAM" id="SSF109854">
    <property type="entry name" value="DinB/YfiT-like putative metalloenzymes"/>
    <property type="match status" value="1"/>
</dbReference>
<proteinExistence type="predicted"/>
<feature type="domain" description="Mycothiol-dependent maleylpyruvate isomerase metal-binding" evidence="2">
    <location>
        <begin position="39"/>
        <end position="166"/>
    </location>
</feature>
<evidence type="ECO:0000313" key="3">
    <source>
        <dbReference type="EMBL" id="XDV67649.1"/>
    </source>
</evidence>
<dbReference type="Pfam" id="PF11716">
    <property type="entry name" value="MDMPI_N"/>
    <property type="match status" value="1"/>
</dbReference>
<reference evidence="3" key="1">
    <citation type="submission" date="2024-08" db="EMBL/GenBank/DDBJ databases">
        <authorList>
            <person name="Yu S.T."/>
        </authorList>
    </citation>
    <scope>NUCLEOTIDE SEQUENCE</scope>
    <source>
        <strain evidence="3">R33</strain>
    </source>
</reference>
<dbReference type="Gene3D" id="1.20.120.450">
    <property type="entry name" value="dinb family like domain"/>
    <property type="match status" value="1"/>
</dbReference>
<dbReference type="EMBL" id="CP165727">
    <property type="protein sequence ID" value="XDV67649.1"/>
    <property type="molecule type" value="Genomic_DNA"/>
</dbReference>
<feature type="domain" description="MDMPI C-terminal" evidence="1">
    <location>
        <begin position="179"/>
        <end position="274"/>
    </location>
</feature>
<dbReference type="GO" id="GO:0046872">
    <property type="term" value="F:metal ion binding"/>
    <property type="evidence" value="ECO:0007669"/>
    <property type="project" value="InterPro"/>
</dbReference>
<dbReference type="RefSeq" id="WP_136222089.1">
    <property type="nucleotide sequence ID" value="NZ_CP165727.1"/>
</dbReference>